<dbReference type="Proteomes" id="UP000681425">
    <property type="component" value="Chromosome"/>
</dbReference>
<dbReference type="Gene3D" id="3.30.70.100">
    <property type="match status" value="1"/>
</dbReference>
<organism evidence="2 3">
    <name type="scientific">Sphingobium phenoxybenzoativorans</name>
    <dbReference type="NCBI Taxonomy" id="1592790"/>
    <lineage>
        <taxon>Bacteria</taxon>
        <taxon>Pseudomonadati</taxon>
        <taxon>Pseudomonadota</taxon>
        <taxon>Alphaproteobacteria</taxon>
        <taxon>Sphingomonadales</taxon>
        <taxon>Sphingomonadaceae</taxon>
        <taxon>Sphingobium</taxon>
    </lineage>
</organism>
<dbReference type="Pfam" id="PF03992">
    <property type="entry name" value="ABM"/>
    <property type="match status" value="1"/>
</dbReference>
<evidence type="ECO:0000313" key="3">
    <source>
        <dbReference type="Proteomes" id="UP000681425"/>
    </source>
</evidence>
<dbReference type="KEGG" id="spph:KFK14_17035"/>
<reference evidence="2" key="1">
    <citation type="submission" date="2021-04" db="EMBL/GenBank/DDBJ databases">
        <title>Isolation of p-tert-butylphenol degrading bacteria Sphingobium phenoxybenzoativorans Tas13 from active sludge.</title>
        <authorList>
            <person name="Li Y."/>
        </authorList>
    </citation>
    <scope>NUCLEOTIDE SEQUENCE</scope>
    <source>
        <strain evidence="2">Tas13</strain>
    </source>
</reference>
<keyword evidence="2" id="KW-0560">Oxidoreductase</keyword>
<dbReference type="PROSITE" id="PS51725">
    <property type="entry name" value="ABM"/>
    <property type="match status" value="1"/>
</dbReference>
<dbReference type="InterPro" id="IPR007138">
    <property type="entry name" value="ABM_dom"/>
</dbReference>
<sequence length="138" mass="16047">MPTLLTHILVKPHAQERWEEILRDMVRHTHAEEPGCLRYEYWRGQEPGRYYALLSFEDVQAFYAHQVSAYHDHYLDDFADMFSDMRLEWIDPVTDGGSGLPRTLSAALDDDAPAKLRTQLALYPILVAQWWRDADPGS</sequence>
<dbReference type="RefSeq" id="WP_212608489.1">
    <property type="nucleotide sequence ID" value="NZ_CP073910.1"/>
</dbReference>
<proteinExistence type="predicted"/>
<protein>
    <submittedName>
        <fullName evidence="2">Antibiotic biosynthesis monooxygenase</fullName>
    </submittedName>
</protein>
<dbReference type="InterPro" id="IPR011008">
    <property type="entry name" value="Dimeric_a/b-barrel"/>
</dbReference>
<keyword evidence="3" id="KW-1185">Reference proteome</keyword>
<dbReference type="GO" id="GO:0004497">
    <property type="term" value="F:monooxygenase activity"/>
    <property type="evidence" value="ECO:0007669"/>
    <property type="project" value="UniProtKB-KW"/>
</dbReference>
<keyword evidence="2" id="KW-0503">Monooxygenase</keyword>
<dbReference type="EMBL" id="CP073910">
    <property type="protein sequence ID" value="QUT04728.1"/>
    <property type="molecule type" value="Genomic_DNA"/>
</dbReference>
<evidence type="ECO:0000313" key="2">
    <source>
        <dbReference type="EMBL" id="QUT04728.1"/>
    </source>
</evidence>
<accession>A0A975K611</accession>
<name>A0A975K611_9SPHN</name>
<gene>
    <name evidence="2" type="ORF">KFK14_17035</name>
</gene>
<dbReference type="SUPFAM" id="SSF54909">
    <property type="entry name" value="Dimeric alpha+beta barrel"/>
    <property type="match status" value="1"/>
</dbReference>
<dbReference type="AlphaFoldDB" id="A0A975K611"/>
<evidence type="ECO:0000259" key="1">
    <source>
        <dbReference type="PROSITE" id="PS51725"/>
    </source>
</evidence>
<feature type="domain" description="ABM" evidence="1">
    <location>
        <begin position="2"/>
        <end position="91"/>
    </location>
</feature>